<organism evidence="2 3">
    <name type="scientific">Nocardioides agariphilus</name>
    <dbReference type="NCBI Taxonomy" id="433664"/>
    <lineage>
        <taxon>Bacteria</taxon>
        <taxon>Bacillati</taxon>
        <taxon>Actinomycetota</taxon>
        <taxon>Actinomycetes</taxon>
        <taxon>Propionibacteriales</taxon>
        <taxon>Nocardioidaceae</taxon>
        <taxon>Nocardioides</taxon>
    </lineage>
</organism>
<dbReference type="RefSeq" id="WP_194697721.1">
    <property type="nucleotide sequence ID" value="NZ_JADKPO010000028.1"/>
</dbReference>
<keyword evidence="1" id="KW-0812">Transmembrane</keyword>
<evidence type="ECO:0000256" key="1">
    <source>
        <dbReference type="SAM" id="Phobius"/>
    </source>
</evidence>
<dbReference type="EMBL" id="JADKPO010000028">
    <property type="protein sequence ID" value="MBF4769572.1"/>
    <property type="molecule type" value="Genomic_DNA"/>
</dbReference>
<keyword evidence="1" id="KW-0472">Membrane</keyword>
<sequence>MTTFLDHAKRSAPRPVPLATLVEGWLADGVISPEQARQMTAQGPPLVEPPVAAHRVATRPPVEPPERHPASTLAVEALGYLGGVVVLVSSILIMNLYWQDLSDLTRALVLGGASLALLAAGLATPARLGDVGIRLRSVLWVSATAAFGVFAILLTQNVLDIEEEHSAVLTTAATAAVAAGLWFLHRHLLQQMVTVLALMLTAGASIHDMFPAHDSLPGVGVWAVATVWLLLGWAAVVQPRWAVVPIAAFGVVIGSLMTLPADAGFVLAIGSVSLVVTLAVLTADLPLLAVGAFGTLNVLPAAVNEWFPDSDAVPFALLGVGLLLVLLAVWTARRRSVQPHEPRRDWGHLPVDVALVCTGAVLLAATAMVLVVGLG</sequence>
<feature type="transmembrane region" description="Helical" evidence="1">
    <location>
        <begin position="313"/>
        <end position="332"/>
    </location>
</feature>
<feature type="transmembrane region" description="Helical" evidence="1">
    <location>
        <begin position="77"/>
        <end position="98"/>
    </location>
</feature>
<feature type="transmembrane region" description="Helical" evidence="1">
    <location>
        <begin position="353"/>
        <end position="374"/>
    </location>
</feature>
<name>A0A930YJR0_9ACTN</name>
<evidence type="ECO:0000313" key="2">
    <source>
        <dbReference type="EMBL" id="MBF4769572.1"/>
    </source>
</evidence>
<feature type="transmembrane region" description="Helical" evidence="1">
    <location>
        <begin position="138"/>
        <end position="159"/>
    </location>
</feature>
<accession>A0A930YJR0</accession>
<feature type="transmembrane region" description="Helical" evidence="1">
    <location>
        <begin position="165"/>
        <end position="185"/>
    </location>
</feature>
<dbReference type="AlphaFoldDB" id="A0A930YJR0"/>
<gene>
    <name evidence="2" type="ORF">ISU10_17535</name>
</gene>
<comment type="caution">
    <text evidence="2">The sequence shown here is derived from an EMBL/GenBank/DDBJ whole genome shotgun (WGS) entry which is preliminary data.</text>
</comment>
<evidence type="ECO:0000313" key="3">
    <source>
        <dbReference type="Proteomes" id="UP000660668"/>
    </source>
</evidence>
<reference evidence="2" key="1">
    <citation type="submission" date="2020-11" db="EMBL/GenBank/DDBJ databases">
        <title>Nocardioides cynanchi sp. nov., isolated from soil of rhizosphere of Cynanchum wilfordii.</title>
        <authorList>
            <person name="Lee J.-S."/>
            <person name="Suh M.K."/>
            <person name="Kim J.-S."/>
        </authorList>
    </citation>
    <scope>NUCLEOTIDE SEQUENCE</scope>
    <source>
        <strain evidence="2">KCTC 19276</strain>
    </source>
</reference>
<feature type="transmembrane region" description="Helical" evidence="1">
    <location>
        <begin position="104"/>
        <end position="126"/>
    </location>
</feature>
<dbReference type="Proteomes" id="UP000660668">
    <property type="component" value="Unassembled WGS sequence"/>
</dbReference>
<proteinExistence type="predicted"/>
<keyword evidence="3" id="KW-1185">Reference proteome</keyword>
<protein>
    <submittedName>
        <fullName evidence="2">DUF2157 domain-containing protein</fullName>
    </submittedName>
</protein>
<feature type="transmembrane region" description="Helical" evidence="1">
    <location>
        <begin position="216"/>
        <end position="234"/>
    </location>
</feature>
<keyword evidence="1" id="KW-1133">Transmembrane helix</keyword>